<evidence type="ECO:0000313" key="2">
    <source>
        <dbReference type="EMBL" id="MBO9204508.1"/>
    </source>
</evidence>
<organism evidence="2 3">
    <name type="scientific">Niastella soli</name>
    <dbReference type="NCBI Taxonomy" id="2821487"/>
    <lineage>
        <taxon>Bacteria</taxon>
        <taxon>Pseudomonadati</taxon>
        <taxon>Bacteroidota</taxon>
        <taxon>Chitinophagia</taxon>
        <taxon>Chitinophagales</taxon>
        <taxon>Chitinophagaceae</taxon>
        <taxon>Niastella</taxon>
    </lineage>
</organism>
<keyword evidence="1" id="KW-0472">Membrane</keyword>
<sequence length="153" mass="17482">MKKQHIELIVLIGVSFILVRVLKPNQWDVMIYSLLSLILLLSVSQEIYRIIKTRNGVYVEGVIKDECVEGDIEIKRVVEFISSADNKKYKIKYFVNESATKIATSTTTVKVWLNVKKPKKSLVVKEFDGLTVLSLSGKVLFAAFFIVMIIINW</sequence>
<feature type="transmembrane region" description="Helical" evidence="1">
    <location>
        <begin position="7"/>
        <end position="23"/>
    </location>
</feature>
<keyword evidence="3" id="KW-1185">Reference proteome</keyword>
<keyword evidence="1" id="KW-0812">Transmembrane</keyword>
<evidence type="ECO:0008006" key="4">
    <source>
        <dbReference type="Google" id="ProtNLM"/>
    </source>
</evidence>
<proteinExistence type="predicted"/>
<dbReference type="RefSeq" id="WP_209143167.1">
    <property type="nucleotide sequence ID" value="NZ_JAGHKO010000014.1"/>
</dbReference>
<dbReference type="Proteomes" id="UP000677244">
    <property type="component" value="Unassembled WGS sequence"/>
</dbReference>
<evidence type="ECO:0000313" key="3">
    <source>
        <dbReference type="Proteomes" id="UP000677244"/>
    </source>
</evidence>
<accession>A0ABS3Z397</accession>
<gene>
    <name evidence="2" type="ORF">J7I42_29745</name>
</gene>
<name>A0ABS3Z397_9BACT</name>
<dbReference type="EMBL" id="JAGHKO010000014">
    <property type="protein sequence ID" value="MBO9204508.1"/>
    <property type="molecule type" value="Genomic_DNA"/>
</dbReference>
<keyword evidence="1" id="KW-1133">Transmembrane helix</keyword>
<feature type="transmembrane region" description="Helical" evidence="1">
    <location>
        <begin position="127"/>
        <end position="151"/>
    </location>
</feature>
<comment type="caution">
    <text evidence="2">The sequence shown here is derived from an EMBL/GenBank/DDBJ whole genome shotgun (WGS) entry which is preliminary data.</text>
</comment>
<reference evidence="2 3" key="1">
    <citation type="submission" date="2021-03" db="EMBL/GenBank/DDBJ databases">
        <title>Assistant Professor.</title>
        <authorList>
            <person name="Huq M.A."/>
        </authorList>
    </citation>
    <scope>NUCLEOTIDE SEQUENCE [LARGE SCALE GENOMIC DNA]</scope>
    <source>
        <strain evidence="2 3">MAH-29</strain>
    </source>
</reference>
<protein>
    <recommendedName>
        <fullName evidence="4">DUF3592 domain-containing protein</fullName>
    </recommendedName>
</protein>
<evidence type="ECO:0000256" key="1">
    <source>
        <dbReference type="SAM" id="Phobius"/>
    </source>
</evidence>
<feature type="transmembrane region" description="Helical" evidence="1">
    <location>
        <begin position="29"/>
        <end position="48"/>
    </location>
</feature>